<feature type="domain" description="Thioredoxin" evidence="6">
    <location>
        <begin position="9"/>
        <end position="184"/>
    </location>
</feature>
<feature type="binding site" evidence="3">
    <location>
        <position position="149"/>
    </location>
    <ligand>
        <name>Cu cation</name>
        <dbReference type="ChEBI" id="CHEBI:23378"/>
    </ligand>
</feature>
<dbReference type="AlphaFoldDB" id="A0A944ME98"/>
<keyword evidence="3" id="KW-0479">Metal-binding</keyword>
<accession>A0A944ME98</accession>
<evidence type="ECO:0000256" key="5">
    <source>
        <dbReference type="SAM" id="SignalP"/>
    </source>
</evidence>
<evidence type="ECO:0000256" key="2">
    <source>
        <dbReference type="ARBA" id="ARBA00023008"/>
    </source>
</evidence>
<gene>
    <name evidence="7" type="ORF">KME65_19110</name>
</gene>
<comment type="caution">
    <text evidence="7">The sequence shown here is derived from an EMBL/GenBank/DDBJ whole genome shotgun (WGS) entry which is preliminary data.</text>
</comment>
<dbReference type="PANTHER" id="PTHR12151:SF25">
    <property type="entry name" value="LINALOOL DEHYDRATASE_ISOMERASE DOMAIN-CONTAINING PROTEIN"/>
    <property type="match status" value="1"/>
</dbReference>
<evidence type="ECO:0000313" key="7">
    <source>
        <dbReference type="EMBL" id="MBT2991074.1"/>
    </source>
</evidence>
<dbReference type="EMBL" id="JAHHGM010000026">
    <property type="protein sequence ID" value="MBT2991074.1"/>
    <property type="molecule type" value="Genomic_DNA"/>
</dbReference>
<dbReference type="Proteomes" id="UP000770889">
    <property type="component" value="Unassembled WGS sequence"/>
</dbReference>
<name>A0A944ME98_9GAMM</name>
<dbReference type="InterPro" id="IPR013766">
    <property type="entry name" value="Thioredoxin_domain"/>
</dbReference>
<evidence type="ECO:0000256" key="1">
    <source>
        <dbReference type="ARBA" id="ARBA00010996"/>
    </source>
</evidence>
<dbReference type="FunFam" id="3.40.30.10:FF:000013">
    <property type="entry name" value="Blast:Protein SCO1 homolog, mitochondrial"/>
    <property type="match status" value="1"/>
</dbReference>
<comment type="similarity">
    <text evidence="1">Belongs to the SCO1/2 family.</text>
</comment>
<evidence type="ECO:0000256" key="3">
    <source>
        <dbReference type="PIRSR" id="PIRSR603782-1"/>
    </source>
</evidence>
<evidence type="ECO:0000256" key="4">
    <source>
        <dbReference type="PIRSR" id="PIRSR603782-2"/>
    </source>
</evidence>
<keyword evidence="5" id="KW-0732">Signal</keyword>
<keyword evidence="2 3" id="KW-0186">Copper</keyword>
<dbReference type="InterPro" id="IPR003782">
    <property type="entry name" value="SCO1/SenC"/>
</dbReference>
<evidence type="ECO:0000259" key="6">
    <source>
        <dbReference type="PROSITE" id="PS51352"/>
    </source>
</evidence>
<sequence>MGRGRRILMLLLSAVLTLAVSWADSEELGGNFSLTDHNNRPFELHQLKGKLVLLFFGYTYCPDICPTELANLSAVLNALDDQAERVQGLFVSLDPGRDTPAVLHDYVRHFNRGLVGLTGSEEEVAQVARQYRVDYRRHEKEDGGYSIDHSVNLYLIDSQGALSAVVPYGLPPQHLLETVRGLLAEMADKDSPS</sequence>
<feature type="disulfide bond" description="Redox-active" evidence="4">
    <location>
        <begin position="61"/>
        <end position="65"/>
    </location>
</feature>
<protein>
    <submittedName>
        <fullName evidence="7">SCO family protein</fullName>
    </submittedName>
</protein>
<dbReference type="GO" id="GO:0046872">
    <property type="term" value="F:metal ion binding"/>
    <property type="evidence" value="ECO:0007669"/>
    <property type="project" value="UniProtKB-KW"/>
</dbReference>
<reference evidence="7 8" key="1">
    <citation type="submission" date="2021-05" db="EMBL/GenBank/DDBJ databases">
        <title>Genetic and Functional Diversity in Clade A Lucinid endosymbionts from the Bahamas.</title>
        <authorList>
            <person name="Giani N.M."/>
            <person name="Engel A.S."/>
            <person name="Campbell B.J."/>
        </authorList>
    </citation>
    <scope>NUCLEOTIDE SEQUENCE [LARGE SCALE GENOMIC DNA]</scope>
    <source>
        <strain evidence="7">LUC16012Gg_MoonRockCtena</strain>
    </source>
</reference>
<dbReference type="CDD" id="cd02968">
    <property type="entry name" value="SCO"/>
    <property type="match status" value="1"/>
</dbReference>
<keyword evidence="4" id="KW-1015">Disulfide bond</keyword>
<dbReference type="Pfam" id="PF02630">
    <property type="entry name" value="SCO1-SenC"/>
    <property type="match status" value="1"/>
</dbReference>
<feature type="chain" id="PRO_5037395239" evidence="5">
    <location>
        <begin position="24"/>
        <end position="193"/>
    </location>
</feature>
<dbReference type="SUPFAM" id="SSF52833">
    <property type="entry name" value="Thioredoxin-like"/>
    <property type="match status" value="1"/>
</dbReference>
<proteinExistence type="inferred from homology"/>
<dbReference type="Gene3D" id="3.40.30.10">
    <property type="entry name" value="Glutaredoxin"/>
    <property type="match status" value="1"/>
</dbReference>
<feature type="binding site" evidence="3">
    <location>
        <position position="61"/>
    </location>
    <ligand>
        <name>Cu cation</name>
        <dbReference type="ChEBI" id="CHEBI:23378"/>
    </ligand>
</feature>
<dbReference type="InterPro" id="IPR036249">
    <property type="entry name" value="Thioredoxin-like_sf"/>
</dbReference>
<dbReference type="PROSITE" id="PS51352">
    <property type="entry name" value="THIOREDOXIN_2"/>
    <property type="match status" value="1"/>
</dbReference>
<feature type="binding site" evidence="3">
    <location>
        <position position="65"/>
    </location>
    <ligand>
        <name>Cu cation</name>
        <dbReference type="ChEBI" id="CHEBI:23378"/>
    </ligand>
</feature>
<feature type="signal peptide" evidence="5">
    <location>
        <begin position="1"/>
        <end position="23"/>
    </location>
</feature>
<evidence type="ECO:0000313" key="8">
    <source>
        <dbReference type="Proteomes" id="UP000770889"/>
    </source>
</evidence>
<dbReference type="PANTHER" id="PTHR12151">
    <property type="entry name" value="ELECTRON TRANSPORT PROTIN SCO1/SENC FAMILY MEMBER"/>
    <property type="match status" value="1"/>
</dbReference>
<organism evidence="7 8">
    <name type="scientific">Candidatus Thiodiazotropha taylori</name>
    <dbReference type="NCBI Taxonomy" id="2792791"/>
    <lineage>
        <taxon>Bacteria</taxon>
        <taxon>Pseudomonadati</taxon>
        <taxon>Pseudomonadota</taxon>
        <taxon>Gammaproteobacteria</taxon>
        <taxon>Chromatiales</taxon>
        <taxon>Sedimenticolaceae</taxon>
        <taxon>Candidatus Thiodiazotropha</taxon>
    </lineage>
</organism>